<comment type="caution">
    <text evidence="1">The sequence shown here is derived from an EMBL/GenBank/DDBJ whole genome shotgun (WGS) entry which is preliminary data.</text>
</comment>
<organism evidence="1 2">
    <name type="scientific">Sulfurospirillum cavolei</name>
    <dbReference type="NCBI Taxonomy" id="366522"/>
    <lineage>
        <taxon>Bacteria</taxon>
        <taxon>Pseudomonadati</taxon>
        <taxon>Campylobacterota</taxon>
        <taxon>Epsilonproteobacteria</taxon>
        <taxon>Campylobacterales</taxon>
        <taxon>Sulfurospirillaceae</taxon>
        <taxon>Sulfurospirillum</taxon>
    </lineage>
</organism>
<protein>
    <submittedName>
        <fullName evidence="1">Uncharacterized protein</fullName>
    </submittedName>
</protein>
<dbReference type="Proteomes" id="UP000231638">
    <property type="component" value="Unassembled WGS sequence"/>
</dbReference>
<dbReference type="AlphaFoldDB" id="A0A2D3W5I4"/>
<dbReference type="EMBL" id="DLUG01000105">
    <property type="protein sequence ID" value="DAB36611.1"/>
    <property type="molecule type" value="Genomic_DNA"/>
</dbReference>
<proteinExistence type="predicted"/>
<evidence type="ECO:0000313" key="2">
    <source>
        <dbReference type="Proteomes" id="UP000231638"/>
    </source>
</evidence>
<name>A0A2D3W5I4_9BACT</name>
<evidence type="ECO:0000313" key="1">
    <source>
        <dbReference type="EMBL" id="DAB36611.1"/>
    </source>
</evidence>
<sequence length="104" mass="11952">MLYNETEAIEEIKTLITTKTTKAEREYELFVASRERINAGEYKANVTARFALDGLDAEALTKEFMKLFIYGFEIVFVRSYTAILAEKNLRVVDFILEATIALEN</sequence>
<reference evidence="1 2" key="1">
    <citation type="journal article" date="2017" name="Front. Microbiol.">
        <title>Comparative Genomic Analysis of the Class Epsilonproteobacteria and Proposed Reclassification to Epsilonbacteraeota (phyl. nov.).</title>
        <authorList>
            <person name="Waite D.W."/>
            <person name="Vanwonterghem I."/>
            <person name="Rinke C."/>
            <person name="Parks D.H."/>
            <person name="Zhang Y."/>
            <person name="Takai K."/>
            <person name="Sievert S.M."/>
            <person name="Simon J."/>
            <person name="Campbell B.J."/>
            <person name="Hanson T.E."/>
            <person name="Woyke T."/>
            <person name="Klotz M.G."/>
            <person name="Hugenholtz P."/>
        </authorList>
    </citation>
    <scope>NUCLEOTIDE SEQUENCE [LARGE SCALE GENOMIC DNA]</scope>
    <source>
        <strain evidence="1">UBA11420</strain>
    </source>
</reference>
<accession>A0A2D3W5I4</accession>
<gene>
    <name evidence="1" type="ORF">CFH80_03920</name>
</gene>